<dbReference type="AlphaFoldDB" id="A0A4R5W1R4"/>
<dbReference type="RefSeq" id="WP_206105600.1">
    <property type="nucleotide sequence ID" value="NZ_SMYL01000003.1"/>
</dbReference>
<proteinExistence type="predicted"/>
<feature type="transmembrane region" description="Helical" evidence="1">
    <location>
        <begin position="71"/>
        <end position="88"/>
    </location>
</feature>
<sequence length="174" mass="17540">MALGVVTVVTFGSAFFATSTVFLTVAVALTLLAALADLVVAVFGAALVGTLFLLGAFPLALVVVLTAAVDFFVGCSVALALCFTLKLVTAFLTTAVDFFATGFVAGLVAGLAAAFGKAGFATARVAVFAGATATVFFAEDLGFRLAAFFSVALDFAKILLALESTGGFAGFFML</sequence>
<gene>
    <name evidence="2" type="ORF">E2I14_07755</name>
</gene>
<feature type="transmembrane region" description="Helical" evidence="1">
    <location>
        <begin position="38"/>
        <end position="65"/>
    </location>
</feature>
<keyword evidence="3" id="KW-1185">Reference proteome</keyword>
<evidence type="ECO:0000256" key="1">
    <source>
        <dbReference type="SAM" id="Phobius"/>
    </source>
</evidence>
<organism evidence="2 3">
    <name type="scientific">Sapientia aquatica</name>
    <dbReference type="NCBI Taxonomy" id="1549640"/>
    <lineage>
        <taxon>Bacteria</taxon>
        <taxon>Pseudomonadati</taxon>
        <taxon>Pseudomonadota</taxon>
        <taxon>Betaproteobacteria</taxon>
        <taxon>Burkholderiales</taxon>
        <taxon>Oxalobacteraceae</taxon>
        <taxon>Sapientia</taxon>
    </lineage>
</organism>
<accession>A0A4R5W1R4</accession>
<feature type="transmembrane region" description="Helical" evidence="1">
    <location>
        <begin position="145"/>
        <end position="173"/>
    </location>
</feature>
<comment type="caution">
    <text evidence="2">The sequence shown here is derived from an EMBL/GenBank/DDBJ whole genome shotgun (WGS) entry which is preliminary data.</text>
</comment>
<feature type="transmembrane region" description="Helical" evidence="1">
    <location>
        <begin position="6"/>
        <end position="31"/>
    </location>
</feature>
<keyword evidence="1" id="KW-0812">Transmembrane</keyword>
<name>A0A4R5W1R4_9BURK</name>
<dbReference type="Proteomes" id="UP000294829">
    <property type="component" value="Unassembled WGS sequence"/>
</dbReference>
<evidence type="ECO:0000313" key="3">
    <source>
        <dbReference type="Proteomes" id="UP000294829"/>
    </source>
</evidence>
<protein>
    <submittedName>
        <fullName evidence="2">Uncharacterized protein</fullName>
    </submittedName>
</protein>
<keyword evidence="1" id="KW-0472">Membrane</keyword>
<keyword evidence="1" id="KW-1133">Transmembrane helix</keyword>
<evidence type="ECO:0000313" key="2">
    <source>
        <dbReference type="EMBL" id="TDK66361.1"/>
    </source>
</evidence>
<feature type="transmembrane region" description="Helical" evidence="1">
    <location>
        <begin position="95"/>
        <end position="115"/>
    </location>
</feature>
<dbReference type="EMBL" id="SMYL01000003">
    <property type="protein sequence ID" value="TDK66361.1"/>
    <property type="molecule type" value="Genomic_DNA"/>
</dbReference>
<reference evidence="2 3" key="1">
    <citation type="submission" date="2019-03" db="EMBL/GenBank/DDBJ databases">
        <title>Sapientia aquatica gen. nov., sp. nov., isolated from a crater lake.</title>
        <authorList>
            <person name="Felfoldi T."/>
            <person name="Szabo A."/>
            <person name="Toth E."/>
            <person name="Schumann P."/>
            <person name="Keki Z."/>
            <person name="Marialigeti K."/>
            <person name="Mathe I."/>
        </authorList>
    </citation>
    <scope>NUCLEOTIDE SEQUENCE [LARGE SCALE GENOMIC DNA]</scope>
    <source>
        <strain evidence="2 3">SA-152</strain>
    </source>
</reference>